<proteinExistence type="predicted"/>
<name>A0A016W0T4_9BILA</name>
<protein>
    <submittedName>
        <fullName evidence="1">Uncharacterized protein</fullName>
    </submittedName>
</protein>
<gene>
    <name evidence="1" type="primary">Acey_s0002.g1150</name>
    <name evidence="1" type="ORF">Y032_0002g1150</name>
</gene>
<dbReference type="AlphaFoldDB" id="A0A016W0T4"/>
<evidence type="ECO:0000313" key="2">
    <source>
        <dbReference type="Proteomes" id="UP000024635"/>
    </source>
</evidence>
<dbReference type="EMBL" id="JARK01001338">
    <property type="protein sequence ID" value="EYC32892.1"/>
    <property type="molecule type" value="Genomic_DNA"/>
</dbReference>
<comment type="caution">
    <text evidence="1">The sequence shown here is derived from an EMBL/GenBank/DDBJ whole genome shotgun (WGS) entry which is preliminary data.</text>
</comment>
<organism evidence="1 2">
    <name type="scientific">Ancylostoma ceylanicum</name>
    <dbReference type="NCBI Taxonomy" id="53326"/>
    <lineage>
        <taxon>Eukaryota</taxon>
        <taxon>Metazoa</taxon>
        <taxon>Ecdysozoa</taxon>
        <taxon>Nematoda</taxon>
        <taxon>Chromadorea</taxon>
        <taxon>Rhabditida</taxon>
        <taxon>Rhabditina</taxon>
        <taxon>Rhabditomorpha</taxon>
        <taxon>Strongyloidea</taxon>
        <taxon>Ancylostomatidae</taxon>
        <taxon>Ancylostomatinae</taxon>
        <taxon>Ancylostoma</taxon>
    </lineage>
</organism>
<dbReference type="Proteomes" id="UP000024635">
    <property type="component" value="Unassembled WGS sequence"/>
</dbReference>
<accession>A0A016W0T4</accession>
<keyword evidence="2" id="KW-1185">Reference proteome</keyword>
<sequence length="78" mass="9037">MTHSRDIPHTPYYQHIWIAVLYLTSIKLSDLSLKPCESCRVELTLRRCGLKVVRLVRVLSLRDNCGLYSMAKDFVVTL</sequence>
<reference evidence="2" key="1">
    <citation type="journal article" date="2015" name="Nat. Genet.">
        <title>The genome and transcriptome of the zoonotic hookworm Ancylostoma ceylanicum identify infection-specific gene families.</title>
        <authorList>
            <person name="Schwarz E.M."/>
            <person name="Hu Y."/>
            <person name="Antoshechkin I."/>
            <person name="Miller M.M."/>
            <person name="Sternberg P.W."/>
            <person name="Aroian R.V."/>
        </authorList>
    </citation>
    <scope>NUCLEOTIDE SEQUENCE</scope>
    <source>
        <strain evidence="2">HY135</strain>
    </source>
</reference>
<evidence type="ECO:0000313" key="1">
    <source>
        <dbReference type="EMBL" id="EYC32892.1"/>
    </source>
</evidence>